<evidence type="ECO:0000313" key="1">
    <source>
        <dbReference type="EMBL" id="BBG20648.1"/>
    </source>
</evidence>
<protein>
    <submittedName>
        <fullName evidence="1">Uncharacterized protein</fullName>
    </submittedName>
</protein>
<reference evidence="1 2" key="1">
    <citation type="journal article" date="2020" name="Sci. Rep.">
        <title>beta-carboline chemical signals induce reveromycin production through a LuxR family regulator in Streptomyces sp. SN-593.</title>
        <authorList>
            <person name="Panthee S."/>
            <person name="Kito N."/>
            <person name="Hayashi T."/>
            <person name="Shimizu T."/>
            <person name="Ishikawa J."/>
            <person name="Hamamoto H."/>
            <person name="Osada H."/>
            <person name="Takahashi S."/>
        </authorList>
    </citation>
    <scope>NUCLEOTIDE SEQUENCE [LARGE SCALE GENOMIC DNA]</scope>
    <source>
        <strain evidence="1 2">SN-593</strain>
        <plasmid evidence="1 2">pRVR1</plasmid>
    </source>
</reference>
<evidence type="ECO:0000313" key="2">
    <source>
        <dbReference type="Proteomes" id="UP000595703"/>
    </source>
</evidence>
<gene>
    <name evidence="1" type="ORF">RVR_P119</name>
</gene>
<proteinExistence type="predicted"/>
<dbReference type="AlphaFoldDB" id="A0A7R6QID0"/>
<dbReference type="EMBL" id="AP018366">
    <property type="protein sequence ID" value="BBG20648.1"/>
    <property type="molecule type" value="Genomic_DNA"/>
</dbReference>
<accession>A0A7R6QID0</accession>
<keyword evidence="2" id="KW-1185">Reference proteome</keyword>
<sequence>MDGVVMADPMAVLNSVLAIRQEVGAYLAGHAWEIAAAIAFTGAAGAAGAGWWRRTAAAALTDRVGYELLPASTFEAGPVEVRWFAGQLASVPAASGALPRRASASRVRITCEGNRLHFLLEGPGRAQSLLRMPGYQDVEVVSAAVRGRAAQVHRIWFEGARPSAGGVR</sequence>
<dbReference type="Proteomes" id="UP000595703">
    <property type="component" value="Plasmid pRVR1"/>
</dbReference>
<organism evidence="1 2">
    <name type="scientific">Actinacidiphila reveromycinica</name>
    <dbReference type="NCBI Taxonomy" id="659352"/>
    <lineage>
        <taxon>Bacteria</taxon>
        <taxon>Bacillati</taxon>
        <taxon>Actinomycetota</taxon>
        <taxon>Actinomycetes</taxon>
        <taxon>Kitasatosporales</taxon>
        <taxon>Streptomycetaceae</taxon>
        <taxon>Actinacidiphila</taxon>
    </lineage>
</organism>
<name>A0A7R6QID0_9ACTN</name>
<dbReference type="KEGG" id="arev:RVR_P119"/>
<keyword evidence="1" id="KW-0614">Plasmid</keyword>
<geneLocation type="plasmid" evidence="1 2">
    <name>pRVR1</name>
</geneLocation>